<evidence type="ECO:0000256" key="1">
    <source>
        <dbReference type="ARBA" id="ARBA00004651"/>
    </source>
</evidence>
<name>A0A140DXM1_9FIRM</name>
<dbReference type="PANTHER" id="PTHR32309:SF13">
    <property type="entry name" value="FERRIC ENTEROBACTIN TRANSPORT PROTEIN FEPE"/>
    <property type="match status" value="1"/>
</dbReference>
<evidence type="ECO:0000256" key="8">
    <source>
        <dbReference type="SAM" id="Phobius"/>
    </source>
</evidence>
<keyword evidence="6 8" id="KW-0472">Membrane</keyword>
<evidence type="ECO:0000256" key="6">
    <source>
        <dbReference type="ARBA" id="ARBA00023136"/>
    </source>
</evidence>
<keyword evidence="5 8" id="KW-1133">Transmembrane helix</keyword>
<proteinExistence type="inferred from homology"/>
<dbReference type="GO" id="GO:0004713">
    <property type="term" value="F:protein tyrosine kinase activity"/>
    <property type="evidence" value="ECO:0007669"/>
    <property type="project" value="TreeGrafter"/>
</dbReference>
<dbReference type="Pfam" id="PF02706">
    <property type="entry name" value="Wzz"/>
    <property type="match status" value="1"/>
</dbReference>
<dbReference type="Proteomes" id="UP000069771">
    <property type="component" value="Chromosome"/>
</dbReference>
<dbReference type="AlphaFoldDB" id="A0A140DXM1"/>
<feature type="transmembrane region" description="Helical" evidence="8">
    <location>
        <begin position="196"/>
        <end position="216"/>
    </location>
</feature>
<dbReference type="InterPro" id="IPR050445">
    <property type="entry name" value="Bact_polysacc_biosynth/exp"/>
</dbReference>
<dbReference type="STRING" id="1702221.AALO17_22640"/>
<feature type="compositionally biased region" description="Polar residues" evidence="7">
    <location>
        <begin position="1"/>
        <end position="19"/>
    </location>
</feature>
<dbReference type="PANTHER" id="PTHR32309">
    <property type="entry name" value="TYROSINE-PROTEIN KINASE"/>
    <property type="match status" value="1"/>
</dbReference>
<feature type="domain" description="Polysaccharide chain length determinant N-terminal" evidence="9">
    <location>
        <begin position="27"/>
        <end position="115"/>
    </location>
</feature>
<comment type="similarity">
    <text evidence="2">Belongs to the CpsC/CapA family.</text>
</comment>
<evidence type="ECO:0000256" key="2">
    <source>
        <dbReference type="ARBA" id="ARBA00006683"/>
    </source>
</evidence>
<sequence>MASNHHLQRTSQYQETNQLPGAEDETTIDLYEVWELIKKHIWMLIGATVVGAVVAGGLTWALIPKTYAASGTLFLTPRVQEGEIDINSLNSNQKLVSNVMNLLTQDNIMSLVAQETGLASTEDVRDSLTISNTDNTEIITVTATTEDPRLSKEIATTTINTFIDTMKDSLNVQNIQITDQPKLSYEPVGPSIKKNAAIGGLAGLVLGLGFLVIHMLTDKRLKTREEAEKYLGLPVYAELPDLEKK</sequence>
<evidence type="ECO:0000313" key="10">
    <source>
        <dbReference type="EMBL" id="AMK55398.1"/>
    </source>
</evidence>
<protein>
    <recommendedName>
        <fullName evidence="9">Polysaccharide chain length determinant N-terminal domain-containing protein</fullName>
    </recommendedName>
</protein>
<evidence type="ECO:0000256" key="5">
    <source>
        <dbReference type="ARBA" id="ARBA00022989"/>
    </source>
</evidence>
<evidence type="ECO:0000256" key="4">
    <source>
        <dbReference type="ARBA" id="ARBA00022692"/>
    </source>
</evidence>
<gene>
    <name evidence="10" type="ORF">AALO17_22640</name>
</gene>
<organism evidence="10 11">
    <name type="scientific">Faecalibaculum rodentium</name>
    <dbReference type="NCBI Taxonomy" id="1702221"/>
    <lineage>
        <taxon>Bacteria</taxon>
        <taxon>Bacillati</taxon>
        <taxon>Bacillota</taxon>
        <taxon>Erysipelotrichia</taxon>
        <taxon>Erysipelotrichales</taxon>
        <taxon>Erysipelotrichaceae</taxon>
        <taxon>Faecalibaculum</taxon>
    </lineage>
</organism>
<keyword evidence="4 8" id="KW-0812">Transmembrane</keyword>
<feature type="region of interest" description="Disordered" evidence="7">
    <location>
        <begin position="1"/>
        <end position="20"/>
    </location>
</feature>
<keyword evidence="11" id="KW-1185">Reference proteome</keyword>
<dbReference type="GO" id="GO:0005886">
    <property type="term" value="C:plasma membrane"/>
    <property type="evidence" value="ECO:0007669"/>
    <property type="project" value="UniProtKB-SubCell"/>
</dbReference>
<comment type="subcellular location">
    <subcellularLocation>
        <location evidence="1">Cell membrane</location>
        <topology evidence="1">Multi-pass membrane protein</topology>
    </subcellularLocation>
</comment>
<feature type="transmembrane region" description="Helical" evidence="8">
    <location>
        <begin position="41"/>
        <end position="63"/>
    </location>
</feature>
<evidence type="ECO:0000313" key="11">
    <source>
        <dbReference type="Proteomes" id="UP000069771"/>
    </source>
</evidence>
<evidence type="ECO:0000259" key="9">
    <source>
        <dbReference type="Pfam" id="PF02706"/>
    </source>
</evidence>
<evidence type="ECO:0000256" key="7">
    <source>
        <dbReference type="SAM" id="MobiDB-lite"/>
    </source>
</evidence>
<keyword evidence="3" id="KW-1003">Cell membrane</keyword>
<dbReference type="EMBL" id="CP011391">
    <property type="protein sequence ID" value="AMK55398.1"/>
    <property type="molecule type" value="Genomic_DNA"/>
</dbReference>
<dbReference type="KEGG" id="fro:AALO17_22640"/>
<accession>A0A140DXM1</accession>
<evidence type="ECO:0000256" key="3">
    <source>
        <dbReference type="ARBA" id="ARBA00022475"/>
    </source>
</evidence>
<dbReference type="InterPro" id="IPR003856">
    <property type="entry name" value="LPS_length_determ_N"/>
</dbReference>
<reference evidence="10 11" key="1">
    <citation type="journal article" date="2016" name="Gut Pathog.">
        <title>Whole genome sequencing of "Faecalibaculum rodentium" ALO17, isolated from C57BL/6J laboratory mouse feces.</title>
        <authorList>
            <person name="Lim S."/>
            <person name="Chang D.H."/>
            <person name="Ahn S."/>
            <person name="Kim B.C."/>
        </authorList>
    </citation>
    <scope>NUCLEOTIDE SEQUENCE [LARGE SCALE GENOMIC DNA]</scope>
    <source>
        <strain evidence="10 11">Alo17</strain>
    </source>
</reference>